<evidence type="ECO:0000313" key="1">
    <source>
        <dbReference type="EMBL" id="MDF3831645.1"/>
    </source>
</evidence>
<sequence>MEPYQSPFTREQFDAYFSSYVGMEGGNPAAAVWFCEFAPSGIDAPLSGTLAPLRRPLAWDHEFRCRHRQDMARWQTHQRIARIMTAARETVLYGRTDGGDWQQYLEESLYQPRGWEFKLNLFPLAIRPEGRLPWSKLYYGQPELNPKQRYLDLCREGGRFRFIHGLRRQMRPKVVLCLAERHTADYLRAFGMEGIQAVEHTLKPADQARTLQVYTHQGTSLVICPAVAGTAGIGSDVLLDAVGGFVSRWLGARDFAEPARTAARAGLAEPARVPAAAVVQRPGGSAPGSAPSALRASGRADGGAQVFARLLPV</sequence>
<keyword evidence="2" id="KW-1185">Reference proteome</keyword>
<gene>
    <name evidence="1" type="ORF">P3W85_01535</name>
</gene>
<dbReference type="RefSeq" id="WP_276263476.1">
    <property type="nucleotide sequence ID" value="NZ_JARJLM010000019.1"/>
</dbReference>
<evidence type="ECO:0000313" key="2">
    <source>
        <dbReference type="Proteomes" id="UP001216674"/>
    </source>
</evidence>
<accession>A0ABT6AGB8</accession>
<reference evidence="1 2" key="1">
    <citation type="submission" date="2023-03" db="EMBL/GenBank/DDBJ databases">
        <title>Draft assemblies of triclosan tolerant bacteria isolated from returned activated sludge.</title>
        <authorList>
            <person name="Van Hamelsveld S."/>
        </authorList>
    </citation>
    <scope>NUCLEOTIDE SEQUENCE [LARGE SCALE GENOMIC DNA]</scope>
    <source>
        <strain evidence="1 2">GW210010_S58</strain>
    </source>
</reference>
<dbReference type="EMBL" id="JARJLM010000019">
    <property type="protein sequence ID" value="MDF3831645.1"/>
    <property type="molecule type" value="Genomic_DNA"/>
</dbReference>
<proteinExistence type="predicted"/>
<organism evidence="1 2">
    <name type="scientific">Cupriavidus basilensis</name>
    <dbReference type="NCBI Taxonomy" id="68895"/>
    <lineage>
        <taxon>Bacteria</taxon>
        <taxon>Pseudomonadati</taxon>
        <taxon>Pseudomonadota</taxon>
        <taxon>Betaproteobacteria</taxon>
        <taxon>Burkholderiales</taxon>
        <taxon>Burkholderiaceae</taxon>
        <taxon>Cupriavidus</taxon>
    </lineage>
</organism>
<protein>
    <submittedName>
        <fullName evidence="1">Transcriptional regulator</fullName>
    </submittedName>
</protein>
<dbReference type="Proteomes" id="UP001216674">
    <property type="component" value="Unassembled WGS sequence"/>
</dbReference>
<comment type="caution">
    <text evidence="1">The sequence shown here is derived from an EMBL/GenBank/DDBJ whole genome shotgun (WGS) entry which is preliminary data.</text>
</comment>
<name>A0ABT6AGB8_9BURK</name>